<keyword evidence="12" id="KW-1185">Reference proteome</keyword>
<gene>
    <name evidence="11" type="ORF">OQ287_04625</name>
</gene>
<dbReference type="GO" id="GO:0009380">
    <property type="term" value="C:excinuclease repair complex"/>
    <property type="evidence" value="ECO:0007669"/>
    <property type="project" value="TreeGrafter"/>
</dbReference>
<dbReference type="PROSITE" id="PS50164">
    <property type="entry name" value="GIY_YIG"/>
    <property type="match status" value="1"/>
</dbReference>
<evidence type="ECO:0000256" key="7">
    <source>
        <dbReference type="ARBA" id="ARBA00040756"/>
    </source>
</evidence>
<evidence type="ECO:0000313" key="12">
    <source>
        <dbReference type="Proteomes" id="UP001165678"/>
    </source>
</evidence>
<keyword evidence="2" id="KW-0228">DNA excision</keyword>
<dbReference type="InterPro" id="IPR000305">
    <property type="entry name" value="GIY-YIG_endonuc"/>
</dbReference>
<dbReference type="AlphaFoldDB" id="A0AA41ZDV9"/>
<evidence type="ECO:0000256" key="3">
    <source>
        <dbReference type="ARBA" id="ARBA00022801"/>
    </source>
</evidence>
<sequence>MTRWRILADQHDHETLVARLLTQLRLRALPARVSPEELTSLPHAPGVYLFYGANQALLYVGKSIDLRSRVASHFTNALHDDRELRISQQTERIEYEQTDGDFSAQLREIELIKARQPLFNRKLRRQKNLLTWQWPKHAATPVLTSQWLHDESACYGLFKNRREGLETLKKTATEHRLCPETLGLEPAHGRCFAYQLGRCAGACQGIESREAHEDRARQAMAPWRLANWSWHGPILVMEGEQNERGHLFDQWCYLGAVDSIGDAYRTRHDRPRFDADIYRLLKRYIGVSAPPGTVNVLPLDPALMEWRR</sequence>
<name>A0AA41ZDV9_9GAMM</name>
<keyword evidence="6" id="KW-0742">SOS response</keyword>
<keyword evidence="3" id="KW-0378">Hydrolase</keyword>
<evidence type="ECO:0000256" key="1">
    <source>
        <dbReference type="ARBA" id="ARBA00022763"/>
    </source>
</evidence>
<dbReference type="InterPro" id="IPR035901">
    <property type="entry name" value="GIY-YIG_endonuc_sf"/>
</dbReference>
<dbReference type="Pfam" id="PF01541">
    <property type="entry name" value="GIY-YIG"/>
    <property type="match status" value="1"/>
</dbReference>
<feature type="domain" description="GIY-YIG" evidence="10">
    <location>
        <begin position="43"/>
        <end position="121"/>
    </location>
</feature>
<evidence type="ECO:0000256" key="9">
    <source>
        <dbReference type="ARBA" id="ARBA00042732"/>
    </source>
</evidence>
<dbReference type="GO" id="GO:0006289">
    <property type="term" value="P:nucleotide-excision repair"/>
    <property type="evidence" value="ECO:0007669"/>
    <property type="project" value="InterPro"/>
</dbReference>
<dbReference type="InterPro" id="IPR050066">
    <property type="entry name" value="UvrABC_protein_C"/>
</dbReference>
<organism evidence="11 12">
    <name type="scientific">Larsenimonas rhizosphaerae</name>
    <dbReference type="NCBI Taxonomy" id="2944682"/>
    <lineage>
        <taxon>Bacteria</taxon>
        <taxon>Pseudomonadati</taxon>
        <taxon>Pseudomonadota</taxon>
        <taxon>Gammaproteobacteria</taxon>
        <taxon>Oceanospirillales</taxon>
        <taxon>Halomonadaceae</taxon>
        <taxon>Larsenimonas</taxon>
    </lineage>
</organism>
<dbReference type="GO" id="GO:0009432">
    <property type="term" value="P:SOS response"/>
    <property type="evidence" value="ECO:0007669"/>
    <property type="project" value="UniProtKB-KW"/>
</dbReference>
<dbReference type="Proteomes" id="UP001165678">
    <property type="component" value="Unassembled WGS sequence"/>
</dbReference>
<comment type="caution">
    <text evidence="11">The sequence shown here is derived from an EMBL/GenBank/DDBJ whole genome shotgun (WGS) entry which is preliminary data.</text>
</comment>
<accession>A0AA41ZDV9</accession>
<dbReference type="GO" id="GO:0004518">
    <property type="term" value="F:nuclease activity"/>
    <property type="evidence" value="ECO:0007669"/>
    <property type="project" value="UniProtKB-KW"/>
</dbReference>
<keyword evidence="4" id="KW-0267">Excision nuclease</keyword>
<dbReference type="SUPFAM" id="SSF82771">
    <property type="entry name" value="GIY-YIG endonuclease"/>
    <property type="match status" value="1"/>
</dbReference>
<evidence type="ECO:0000259" key="10">
    <source>
        <dbReference type="PROSITE" id="PS50164"/>
    </source>
</evidence>
<evidence type="ECO:0000256" key="2">
    <source>
        <dbReference type="ARBA" id="ARBA00022769"/>
    </source>
</evidence>
<keyword evidence="1" id="KW-0227">DNA damage</keyword>
<dbReference type="PANTHER" id="PTHR30562:SF10">
    <property type="entry name" value="EXCINUCLEASE CHO"/>
    <property type="match status" value="1"/>
</dbReference>
<dbReference type="CDD" id="cd10434">
    <property type="entry name" value="GIY-YIG_UvrC_Cho"/>
    <property type="match status" value="1"/>
</dbReference>
<reference evidence="11" key="1">
    <citation type="submission" date="2022-11" db="EMBL/GenBank/DDBJ databases">
        <title>Larsenimonas rhizosphaerae sp. nov., isolated from a tidal mudflat.</title>
        <authorList>
            <person name="Lee S.D."/>
            <person name="Kim I.S."/>
        </authorList>
    </citation>
    <scope>NUCLEOTIDE SEQUENCE</scope>
    <source>
        <strain evidence="11">GH2-1</strain>
    </source>
</reference>
<dbReference type="SMART" id="SM00465">
    <property type="entry name" value="GIYc"/>
    <property type="match status" value="1"/>
</dbReference>
<proteinExistence type="predicted"/>
<dbReference type="EMBL" id="JAPIVE010000001">
    <property type="protein sequence ID" value="MCX2523517.1"/>
    <property type="molecule type" value="Genomic_DNA"/>
</dbReference>
<keyword evidence="5" id="KW-0234">DNA repair</keyword>
<evidence type="ECO:0000313" key="11">
    <source>
        <dbReference type="EMBL" id="MCX2523517.1"/>
    </source>
</evidence>
<dbReference type="InterPro" id="IPR047296">
    <property type="entry name" value="GIY-YIG_UvrC_Cho"/>
</dbReference>
<protein>
    <recommendedName>
        <fullName evidence="7">Excinuclease cho</fullName>
    </recommendedName>
    <alternativeName>
        <fullName evidence="9">Endonuclease cho</fullName>
    </alternativeName>
    <alternativeName>
        <fullName evidence="8">UvrC homolog protein</fullName>
    </alternativeName>
</protein>
<evidence type="ECO:0000256" key="6">
    <source>
        <dbReference type="ARBA" id="ARBA00023236"/>
    </source>
</evidence>
<dbReference type="Gene3D" id="3.40.1440.10">
    <property type="entry name" value="GIY-YIG endonuclease"/>
    <property type="match status" value="1"/>
</dbReference>
<dbReference type="RefSeq" id="WP_250937105.1">
    <property type="nucleotide sequence ID" value="NZ_JAMLJK010000001.1"/>
</dbReference>
<dbReference type="PANTHER" id="PTHR30562">
    <property type="entry name" value="UVRC/OXIDOREDUCTASE"/>
    <property type="match status" value="1"/>
</dbReference>
<evidence type="ECO:0000256" key="4">
    <source>
        <dbReference type="ARBA" id="ARBA00022881"/>
    </source>
</evidence>
<evidence type="ECO:0000256" key="5">
    <source>
        <dbReference type="ARBA" id="ARBA00023204"/>
    </source>
</evidence>
<dbReference type="GO" id="GO:0016787">
    <property type="term" value="F:hydrolase activity"/>
    <property type="evidence" value="ECO:0007669"/>
    <property type="project" value="UniProtKB-KW"/>
</dbReference>
<evidence type="ECO:0000256" key="8">
    <source>
        <dbReference type="ARBA" id="ARBA00042138"/>
    </source>
</evidence>